<protein>
    <submittedName>
        <fullName evidence="1">Ankyrin repeat protein</fullName>
    </submittedName>
</protein>
<reference evidence="1 2" key="1">
    <citation type="journal article" date="2021" name="Nat. Commun.">
        <title>Genetic determinants of endophytism in the Arabidopsis root mycobiome.</title>
        <authorList>
            <person name="Mesny F."/>
            <person name="Miyauchi S."/>
            <person name="Thiergart T."/>
            <person name="Pickel B."/>
            <person name="Atanasova L."/>
            <person name="Karlsson M."/>
            <person name="Huettel B."/>
            <person name="Barry K.W."/>
            <person name="Haridas S."/>
            <person name="Chen C."/>
            <person name="Bauer D."/>
            <person name="Andreopoulos W."/>
            <person name="Pangilinan J."/>
            <person name="LaButti K."/>
            <person name="Riley R."/>
            <person name="Lipzen A."/>
            <person name="Clum A."/>
            <person name="Drula E."/>
            <person name="Henrissat B."/>
            <person name="Kohler A."/>
            <person name="Grigoriev I.V."/>
            <person name="Martin F.M."/>
            <person name="Hacquard S."/>
        </authorList>
    </citation>
    <scope>NUCLEOTIDE SEQUENCE [LARGE SCALE GENOMIC DNA]</scope>
    <source>
        <strain evidence="1 2">MPI-SDFR-AT-0079</strain>
    </source>
</reference>
<proteinExistence type="predicted"/>
<name>A0ACB7NYQ7_9PEZI</name>
<keyword evidence="2" id="KW-1185">Reference proteome</keyword>
<accession>A0ACB7NYQ7</accession>
<dbReference type="EMBL" id="JAGIZQ010000006">
    <property type="protein sequence ID" value="KAH6623321.1"/>
    <property type="molecule type" value="Genomic_DNA"/>
</dbReference>
<evidence type="ECO:0000313" key="1">
    <source>
        <dbReference type="EMBL" id="KAH6623321.1"/>
    </source>
</evidence>
<sequence length="924" mass="103138">MPDTTRPGLKLLFRRQASPRTSVQKLGYGLHTLVQQNQDDLDATDIVTIHGLNGHCSRTWIDETTGFNWPLDAILRAIPKARVMAFSYNSAVQFSKSTSDFFTFADQLLECLLTERSSAAESRRPLVFVCHSLGGLVFKQAVIRSHESQRYASISAATIGVMFFGTPHQGSSFASWGTLLGNLLKAASLGSNTNTQLTKDLEPGSGVLELMSRTFLEHAENLNICTMYETQKMDFLSALVVDKKSACLGLQDEVSIPLNGNHRTICRFTGLDDKSLRLVLNNLSSLVTPKLQPSPMRLYRGGRAAAKEQEENELLDALNTSEPDVHMGRNPQPVHGICTWILRHATYKSWSEAPASALLWLSADAGCGKSVLASFLVGHYLSSGRWNVCYFFFKSNNDEQRDGVHALQAVLRQLYLQQRELVPIGCVILTKSRLRSVETLWKAIVASAEHPNCKDTICILDGLDECDMASKGLLLNLVSKHFSRAQDPNPPQPRSRLKLLITSRPDNNFKVVIEGQMPRADKRHPGSASPQEGGQNTTSIIRLRGEDEVDAISDDVSMVVKSDIVDLENQGLPSNILSDIQAALISRADRTFLWVALILQLLKEKVEAGASRRELDQILESRDIYDVYSGLLQGRENTSKAERMLHIILAASRPMTVEELSIALAIRLDSDHSPSSLPNPSRNLDDVEFDMVFPFENHIKSLCGHFVRIIRNRVYLVHETAREFLLELSSSPHQPAQSLVPWQHSFPISSSRRILLNICVAYLYCLGWQPNRASYGCLGRQSAPFLDFAATEWVGLLKLSLLERTVSRDAQTLSYYHNLFHPRFPGFRAWMPKALKVSEEVLMKTTGISDDDLQDYYMDLLLARREDRQLGDQPGLQSGTIEHCLSSNPGALSNHYFPLTVDARGVVRLDFSKGPQNKPRRGST</sequence>
<evidence type="ECO:0000313" key="2">
    <source>
        <dbReference type="Proteomes" id="UP000724584"/>
    </source>
</evidence>
<organism evidence="1 2">
    <name type="scientific">Chaetomium tenue</name>
    <dbReference type="NCBI Taxonomy" id="1854479"/>
    <lineage>
        <taxon>Eukaryota</taxon>
        <taxon>Fungi</taxon>
        <taxon>Dikarya</taxon>
        <taxon>Ascomycota</taxon>
        <taxon>Pezizomycotina</taxon>
        <taxon>Sordariomycetes</taxon>
        <taxon>Sordariomycetidae</taxon>
        <taxon>Sordariales</taxon>
        <taxon>Chaetomiaceae</taxon>
        <taxon>Chaetomium</taxon>
    </lineage>
</organism>
<gene>
    <name evidence="1" type="ORF">F5144DRAFT_582962</name>
</gene>
<dbReference type="Proteomes" id="UP000724584">
    <property type="component" value="Unassembled WGS sequence"/>
</dbReference>
<comment type="caution">
    <text evidence="1">The sequence shown here is derived from an EMBL/GenBank/DDBJ whole genome shotgun (WGS) entry which is preliminary data.</text>
</comment>